<name>A0A7W7CW57_9ACTN</name>
<dbReference type="Proteomes" id="UP000542742">
    <property type="component" value="Unassembled WGS sequence"/>
</dbReference>
<evidence type="ECO:0000313" key="3">
    <source>
        <dbReference type="Proteomes" id="UP000542742"/>
    </source>
</evidence>
<evidence type="ECO:0000313" key="2">
    <source>
        <dbReference type="EMBL" id="MBB4695772.1"/>
    </source>
</evidence>
<sequence length="99" mass="10850">MTVKCGINGEDLDEPQIFLCHHCGMPVCEQHGWVVAADDAFAGPATLVSLVEPVSRETGPQPAMHCRNCSDRFHKSAQKRHGWAEPASPVRFPQQAART</sequence>
<evidence type="ECO:0000256" key="1">
    <source>
        <dbReference type="SAM" id="MobiDB-lite"/>
    </source>
</evidence>
<keyword evidence="3" id="KW-1185">Reference proteome</keyword>
<organism evidence="2 3">
    <name type="scientific">Paractinoplanes abujensis</name>
    <dbReference type="NCBI Taxonomy" id="882441"/>
    <lineage>
        <taxon>Bacteria</taxon>
        <taxon>Bacillati</taxon>
        <taxon>Actinomycetota</taxon>
        <taxon>Actinomycetes</taxon>
        <taxon>Micromonosporales</taxon>
        <taxon>Micromonosporaceae</taxon>
        <taxon>Paractinoplanes</taxon>
    </lineage>
</organism>
<accession>A0A7W7CW57</accession>
<protein>
    <recommendedName>
        <fullName evidence="4">DUF2180 family protein</fullName>
    </recommendedName>
</protein>
<evidence type="ECO:0008006" key="4">
    <source>
        <dbReference type="Google" id="ProtNLM"/>
    </source>
</evidence>
<dbReference type="RefSeq" id="WP_184954082.1">
    <property type="nucleotide sequence ID" value="NZ_BOMC01000067.1"/>
</dbReference>
<dbReference type="AlphaFoldDB" id="A0A7W7CW57"/>
<comment type="caution">
    <text evidence="2">The sequence shown here is derived from an EMBL/GenBank/DDBJ whole genome shotgun (WGS) entry which is preliminary data.</text>
</comment>
<feature type="region of interest" description="Disordered" evidence="1">
    <location>
        <begin position="78"/>
        <end position="99"/>
    </location>
</feature>
<gene>
    <name evidence="2" type="ORF">BKA14_005920</name>
</gene>
<reference evidence="2 3" key="1">
    <citation type="submission" date="2020-08" db="EMBL/GenBank/DDBJ databases">
        <title>Sequencing the genomes of 1000 actinobacteria strains.</title>
        <authorList>
            <person name="Klenk H.-P."/>
        </authorList>
    </citation>
    <scope>NUCLEOTIDE SEQUENCE [LARGE SCALE GENOMIC DNA]</scope>
    <source>
        <strain evidence="2 3">DSM 45518</strain>
    </source>
</reference>
<proteinExistence type="predicted"/>
<dbReference type="EMBL" id="JACHMF010000001">
    <property type="protein sequence ID" value="MBB4695772.1"/>
    <property type="molecule type" value="Genomic_DNA"/>
</dbReference>